<reference evidence="3" key="1">
    <citation type="submission" date="2016-05" db="EMBL/GenBank/DDBJ databases">
        <title>Comparative genomics of biotechnologically important yeasts.</title>
        <authorList>
            <consortium name="DOE Joint Genome Institute"/>
            <person name="Riley R."/>
            <person name="Haridas S."/>
            <person name="Wolfe K.H."/>
            <person name="Lopes M.R."/>
            <person name="Hittinger C.T."/>
            <person name="Goker M."/>
            <person name="Salamov A."/>
            <person name="Wisecaver J."/>
            <person name="Long T.M."/>
            <person name="Aerts A.L."/>
            <person name="Barry K."/>
            <person name="Choi C."/>
            <person name="Clum A."/>
            <person name="Coughlan A.Y."/>
            <person name="Deshpande S."/>
            <person name="Douglass A.P."/>
            <person name="Hanson S.J."/>
            <person name="Klenk H.-P."/>
            <person name="Labutti K."/>
            <person name="Lapidus A."/>
            <person name="Lindquist E."/>
            <person name="Lipzen A."/>
            <person name="Meier-Kolthoff J.P."/>
            <person name="Ohm R.A."/>
            <person name="Otillar R.P."/>
            <person name="Pangilinan J."/>
            <person name="Peng Y."/>
            <person name="Rokas A."/>
            <person name="Rosa C.A."/>
            <person name="Scheuner C."/>
            <person name="Sibirny A.A."/>
            <person name="Slot J.C."/>
            <person name="Stielow J.B."/>
            <person name="Sun H."/>
            <person name="Kurtzman C.P."/>
            <person name="Blackwell M."/>
            <person name="Grigoriev I.V."/>
            <person name="Jeffries T.W."/>
        </authorList>
    </citation>
    <scope>NUCLEOTIDE SEQUENCE [LARGE SCALE GENOMIC DNA]</scope>
    <source>
        <strain evidence="3">NRRL Y-12698</strain>
    </source>
</reference>
<dbReference type="Proteomes" id="UP000094336">
    <property type="component" value="Unassembled WGS sequence"/>
</dbReference>
<name>A0A1E3QJV8_9ASCO</name>
<keyword evidence="3" id="KW-1185">Reference proteome</keyword>
<protein>
    <recommendedName>
        <fullName evidence="1">Arrestin C-terminal-like domain-containing protein</fullName>
    </recommendedName>
</protein>
<accession>A0A1E3QJV8</accession>
<dbReference type="AlphaFoldDB" id="A0A1E3QJV8"/>
<gene>
    <name evidence="2" type="ORF">BABINDRAFT_29021</name>
</gene>
<feature type="domain" description="Arrestin C-terminal-like" evidence="1">
    <location>
        <begin position="224"/>
        <end position="380"/>
    </location>
</feature>
<dbReference type="GO" id="GO:0030674">
    <property type="term" value="F:protein-macromolecule adaptor activity"/>
    <property type="evidence" value="ECO:0007669"/>
    <property type="project" value="TreeGrafter"/>
</dbReference>
<dbReference type="RefSeq" id="XP_018983299.1">
    <property type="nucleotide sequence ID" value="XM_019131437.1"/>
</dbReference>
<dbReference type="GO" id="GO:0031625">
    <property type="term" value="F:ubiquitin protein ligase binding"/>
    <property type="evidence" value="ECO:0007669"/>
    <property type="project" value="TreeGrafter"/>
</dbReference>
<evidence type="ECO:0000313" key="2">
    <source>
        <dbReference type="EMBL" id="ODQ77971.1"/>
    </source>
</evidence>
<organism evidence="2 3">
    <name type="scientific">Babjeviella inositovora NRRL Y-12698</name>
    <dbReference type="NCBI Taxonomy" id="984486"/>
    <lineage>
        <taxon>Eukaryota</taxon>
        <taxon>Fungi</taxon>
        <taxon>Dikarya</taxon>
        <taxon>Ascomycota</taxon>
        <taxon>Saccharomycotina</taxon>
        <taxon>Pichiomycetes</taxon>
        <taxon>Serinales incertae sedis</taxon>
        <taxon>Babjeviella</taxon>
    </lineage>
</organism>
<dbReference type="Pfam" id="PF02752">
    <property type="entry name" value="Arrestin_C"/>
    <property type="match status" value="1"/>
</dbReference>
<dbReference type="InterPro" id="IPR014752">
    <property type="entry name" value="Arrestin-like_C"/>
</dbReference>
<dbReference type="PANTHER" id="PTHR11188:SF174">
    <property type="entry name" value="ARRESTIN-RELATED TRAFFICKING ADAPTER 10-RELATED"/>
    <property type="match status" value="1"/>
</dbReference>
<dbReference type="STRING" id="984486.A0A1E3QJV8"/>
<dbReference type="InterPro" id="IPR011021">
    <property type="entry name" value="Arrestin-like_N"/>
</dbReference>
<feature type="non-terminal residue" evidence="2">
    <location>
        <position position="458"/>
    </location>
</feature>
<evidence type="ECO:0000313" key="3">
    <source>
        <dbReference type="Proteomes" id="UP000094336"/>
    </source>
</evidence>
<dbReference type="GO" id="GO:0005829">
    <property type="term" value="C:cytosol"/>
    <property type="evidence" value="ECO:0007669"/>
    <property type="project" value="TreeGrafter"/>
</dbReference>
<dbReference type="SUPFAM" id="SSF81296">
    <property type="entry name" value="E set domains"/>
    <property type="match status" value="1"/>
</dbReference>
<sequence length="458" mass="51349">MNILSPLFPAQFLSPNADTTLTLPDKPNASSGSVSLYVVLAESMLFVQGFEPHEQMDRPPTVLRGALVLRVTKPVRVRTLTLALKGVLETDWPEGIPPKKTEYSEASTLVAHTWPFYAGDPDHGASARTSSPGPDTALVVLNTNIAGTFQPGEYIYNFEHALPASTPETTSGTYGRVRYHLETDLERSGLLATSLHARVPLTVVRLPLDESLGETEPIHIAREWDDQLAYDIVVAAKTVTLNTFLPIAFKFTPLDKHVELLRIRVYVTESMEYYCRNDKVHRLEPTRKYLLSEHKSPTSLLADDSGTGVCEKEMEFQVYVPEKLTERCHLHPNTSFKRIQAHHWLKICLRLARRNPDGTAKQKHYEISIDSPINLLLPHCAHVNTLLPAYEWPEMDAWPQDLPLSPHPVDLHLQANLYAPKDVPLELQGLQAHGSRVASPLARPIHLIRRPSVNPPTF</sequence>
<dbReference type="GO" id="GO:0070086">
    <property type="term" value="P:ubiquitin-dependent endocytosis"/>
    <property type="evidence" value="ECO:0007669"/>
    <property type="project" value="TreeGrafter"/>
</dbReference>
<evidence type="ECO:0000259" key="1">
    <source>
        <dbReference type="SMART" id="SM01017"/>
    </source>
</evidence>
<dbReference type="PANTHER" id="PTHR11188">
    <property type="entry name" value="ARRESTIN DOMAIN CONTAINING PROTEIN"/>
    <property type="match status" value="1"/>
</dbReference>
<dbReference type="Gene3D" id="2.60.40.640">
    <property type="match status" value="1"/>
</dbReference>
<dbReference type="Pfam" id="PF00339">
    <property type="entry name" value="Arrestin_N"/>
    <property type="match status" value="1"/>
</dbReference>
<dbReference type="InterPro" id="IPR014756">
    <property type="entry name" value="Ig_E-set"/>
</dbReference>
<dbReference type="InterPro" id="IPR011022">
    <property type="entry name" value="Arrestin_C-like"/>
</dbReference>
<proteinExistence type="predicted"/>
<dbReference type="GeneID" id="30149290"/>
<dbReference type="OrthoDB" id="2238745at2759"/>
<dbReference type="InterPro" id="IPR050357">
    <property type="entry name" value="Arrestin_domain-protein"/>
</dbReference>
<dbReference type="SMART" id="SM01017">
    <property type="entry name" value="Arrestin_C"/>
    <property type="match status" value="1"/>
</dbReference>
<dbReference type="EMBL" id="KV454437">
    <property type="protein sequence ID" value="ODQ77971.1"/>
    <property type="molecule type" value="Genomic_DNA"/>
</dbReference>